<organism evidence="1 2">
    <name type="scientific">Inconstantimicrobium mannanitabidum</name>
    <dbReference type="NCBI Taxonomy" id="1604901"/>
    <lineage>
        <taxon>Bacteria</taxon>
        <taxon>Bacillati</taxon>
        <taxon>Bacillota</taxon>
        <taxon>Clostridia</taxon>
        <taxon>Eubacteriales</taxon>
        <taxon>Clostridiaceae</taxon>
        <taxon>Inconstantimicrobium</taxon>
    </lineage>
</organism>
<comment type="caution">
    <text evidence="1">The sequence shown here is derived from an EMBL/GenBank/DDBJ whole genome shotgun (WGS) entry which is preliminary data.</text>
</comment>
<dbReference type="EMBL" id="BROD01000002">
    <property type="protein sequence ID" value="GKX68985.1"/>
    <property type="molecule type" value="Genomic_DNA"/>
</dbReference>
<sequence length="109" mass="12409">MRKKIIIISVFLLILLFKPINTYAETKNPIHLSQGIYTIKDIGLMTNVNYKINNISEGKSVIMIIDSEQKIQELLRLDPNSPKYILKPLNFTDLIVIIGSATLELSYTT</sequence>
<gene>
    <name evidence="1" type="ORF">rsdtw13_42430</name>
</gene>
<protein>
    <submittedName>
        <fullName evidence="1">Uncharacterized protein</fullName>
    </submittedName>
</protein>
<keyword evidence="2" id="KW-1185">Reference proteome</keyword>
<accession>A0ACB5RIR9</accession>
<evidence type="ECO:0000313" key="1">
    <source>
        <dbReference type="EMBL" id="GKX68985.1"/>
    </source>
</evidence>
<proteinExistence type="predicted"/>
<reference evidence="1" key="1">
    <citation type="journal article" date="2025" name="Int. J. Syst. Evol. Microbiol.">
        <title>Inconstantimicrobium mannanitabidum sp. nov., a novel member of the family Clostridiaceae isolated from anoxic soil under the treatment of reductive soil disinfestation.</title>
        <authorList>
            <person name="Ueki A."/>
            <person name="Tonouchi A."/>
            <person name="Honma S."/>
            <person name="Kaku N."/>
            <person name="Ueki K."/>
        </authorList>
    </citation>
    <scope>NUCLEOTIDE SEQUENCE</scope>
    <source>
        <strain evidence="1">TW13</strain>
    </source>
</reference>
<name>A0ACB5RIR9_9CLOT</name>
<evidence type="ECO:0000313" key="2">
    <source>
        <dbReference type="Proteomes" id="UP001058074"/>
    </source>
</evidence>
<dbReference type="Proteomes" id="UP001058074">
    <property type="component" value="Unassembled WGS sequence"/>
</dbReference>